<dbReference type="AlphaFoldDB" id="C1BRD9"/>
<dbReference type="PANTHER" id="PTHR46188">
    <property type="entry name" value="BOLA-LIKE PROTEIN 3"/>
    <property type="match status" value="1"/>
</dbReference>
<dbReference type="InterPro" id="IPR002634">
    <property type="entry name" value="BolA"/>
</dbReference>
<dbReference type="InterPro" id="IPR036065">
    <property type="entry name" value="BolA-like_sf"/>
</dbReference>
<reference evidence="3" key="1">
    <citation type="submission" date="2009-03" db="EMBL/GenBank/DDBJ databases">
        <title>Caligus rogercresseyi ESTs and full-length cDNAs.</title>
        <authorList>
            <person name="Yasuike M."/>
            <person name="von Schalburg K."/>
            <person name="Cooper G."/>
            <person name="Leong J."/>
            <person name="Jones S.R.M."/>
            <person name="Koop B.F."/>
        </authorList>
    </citation>
    <scope>NUCLEOTIDE SEQUENCE</scope>
    <source>
        <tissue evidence="3">Whole tissue</tissue>
    </source>
</reference>
<dbReference type="EMBL" id="BT077168">
    <property type="protein sequence ID" value="ACO11592.1"/>
    <property type="molecule type" value="mRNA"/>
</dbReference>
<evidence type="ECO:0000256" key="2">
    <source>
        <dbReference type="RuleBase" id="RU003860"/>
    </source>
</evidence>
<protein>
    <submittedName>
        <fullName evidence="3">BolA-like protein 3</fullName>
    </submittedName>
</protein>
<comment type="similarity">
    <text evidence="1 2">Belongs to the BolA/IbaG family.</text>
</comment>
<organism evidence="3">
    <name type="scientific">Caligus rogercresseyi</name>
    <name type="common">Sea louse</name>
    <dbReference type="NCBI Taxonomy" id="217165"/>
    <lineage>
        <taxon>Eukaryota</taxon>
        <taxon>Metazoa</taxon>
        <taxon>Ecdysozoa</taxon>
        <taxon>Arthropoda</taxon>
        <taxon>Crustacea</taxon>
        <taxon>Multicrustacea</taxon>
        <taxon>Hexanauplia</taxon>
        <taxon>Copepoda</taxon>
        <taxon>Siphonostomatoida</taxon>
        <taxon>Caligidae</taxon>
        <taxon>Caligus</taxon>
    </lineage>
</organism>
<dbReference type="PANTHER" id="PTHR46188:SF1">
    <property type="entry name" value="BOLA-LIKE PROTEIN 3"/>
    <property type="match status" value="1"/>
</dbReference>
<sequence>MLSRGFRTFSALRYLSEAHVTGVLNTSFPKATAIAVKDISHGCGPMFEIYVEAPEFSGLKMVKQHKLVSDALRKEIKDMHGLRISTSVSQSS</sequence>
<dbReference type="Pfam" id="PF01722">
    <property type="entry name" value="BolA"/>
    <property type="match status" value="1"/>
</dbReference>
<proteinExistence type="evidence at transcript level"/>
<name>C1BRD9_CALRO</name>
<dbReference type="SUPFAM" id="SSF82657">
    <property type="entry name" value="BolA-like"/>
    <property type="match status" value="1"/>
</dbReference>
<gene>
    <name evidence="3" type="primary">BOLA3</name>
</gene>
<evidence type="ECO:0000313" key="3">
    <source>
        <dbReference type="EMBL" id="ACO11592.1"/>
    </source>
</evidence>
<evidence type="ECO:0000256" key="1">
    <source>
        <dbReference type="ARBA" id="ARBA00005578"/>
    </source>
</evidence>
<accession>C1BRD9</accession>
<dbReference type="GO" id="GO:0005759">
    <property type="term" value="C:mitochondrial matrix"/>
    <property type="evidence" value="ECO:0007669"/>
    <property type="project" value="TreeGrafter"/>
</dbReference>
<dbReference type="Gene3D" id="3.30.300.90">
    <property type="entry name" value="BolA-like"/>
    <property type="match status" value="1"/>
</dbReference>
<dbReference type="InterPro" id="IPR052275">
    <property type="entry name" value="Mt_Fe-S_assembly_factor"/>
</dbReference>